<accession>A0A6M3K8V0</accession>
<dbReference type="InterPro" id="IPR045565">
    <property type="entry name" value="Phage_capsid_2"/>
</dbReference>
<reference evidence="1" key="1">
    <citation type="submission" date="2020-03" db="EMBL/GenBank/DDBJ databases">
        <title>The deep terrestrial virosphere.</title>
        <authorList>
            <person name="Holmfeldt K."/>
            <person name="Nilsson E."/>
            <person name="Simone D."/>
            <person name="Lopez-Fernandez M."/>
            <person name="Wu X."/>
            <person name="de Brujin I."/>
            <person name="Lundin D."/>
            <person name="Andersson A."/>
            <person name="Bertilsson S."/>
            <person name="Dopson M."/>
        </authorList>
    </citation>
    <scope>NUCLEOTIDE SEQUENCE</scope>
    <source>
        <strain evidence="1">MM415A01103</strain>
        <strain evidence="2">MM415B02624</strain>
    </source>
</reference>
<name>A0A6M3K8V0_9ZZZZ</name>
<evidence type="ECO:0000313" key="1">
    <source>
        <dbReference type="EMBL" id="QJA78223.1"/>
    </source>
</evidence>
<evidence type="ECO:0000313" key="2">
    <source>
        <dbReference type="EMBL" id="QJA89043.1"/>
    </source>
</evidence>
<proteinExistence type="predicted"/>
<gene>
    <name evidence="1" type="ORF">MM415A01103_0011</name>
    <name evidence="2" type="ORF">MM415B02624_0004</name>
</gene>
<dbReference type="EMBL" id="MT142819">
    <property type="protein sequence ID" value="QJA89043.1"/>
    <property type="molecule type" value="Genomic_DNA"/>
</dbReference>
<dbReference type="EMBL" id="MT142326">
    <property type="protein sequence ID" value="QJA78223.1"/>
    <property type="molecule type" value="Genomic_DNA"/>
</dbReference>
<dbReference type="AlphaFoldDB" id="A0A6M3K8V0"/>
<protein>
    <submittedName>
        <fullName evidence="1">Putative capsid protein</fullName>
    </submittedName>
</protein>
<sequence>MATGNVTVTTAANFIPEIWSLEIIEAAHAALVFGNLYWKDFEAEVKAKGDIVHIPNLSAMTTGSKTAGNAITFSVNTENKTDLSVDKHDYVAFMVDDIAEVQANTNQRQMYTKRAGYDLGALVDTYLAAFVDDFDYNVGTLATDVTDDNLLRAAQYLNDANAPMNDRSLVISPATLNSIMKIDKYVRLDYHNIKGETAVESGMLNQPLAGAKVYVTTQVEGDNTNGHHNGMFHKQAVAFAMQRQPMVHTEYSVDYLAWKVATDCIYGAIETRGTFGVDILGA</sequence>
<organism evidence="1">
    <name type="scientific">viral metagenome</name>
    <dbReference type="NCBI Taxonomy" id="1070528"/>
    <lineage>
        <taxon>unclassified sequences</taxon>
        <taxon>metagenomes</taxon>
        <taxon>organismal metagenomes</taxon>
    </lineage>
</organism>
<dbReference type="Pfam" id="PF19821">
    <property type="entry name" value="Phage_capsid_2"/>
    <property type="match status" value="1"/>
</dbReference>